<dbReference type="PANTHER" id="PTHR48484">
    <property type="entry name" value="PRO-INTERLEUKIN-16"/>
    <property type="match status" value="1"/>
</dbReference>
<dbReference type="PANTHER" id="PTHR48484:SF1">
    <property type="entry name" value="DENTIN SIALOPHOSPHOPROTEIN"/>
    <property type="match status" value="1"/>
</dbReference>
<evidence type="ECO:0000256" key="1">
    <source>
        <dbReference type="SAM" id="MobiDB-lite"/>
    </source>
</evidence>
<feature type="region of interest" description="Disordered" evidence="1">
    <location>
        <begin position="525"/>
        <end position="738"/>
    </location>
</feature>
<dbReference type="OMA" id="SHKHPET"/>
<dbReference type="CDD" id="cd06762">
    <property type="entry name" value="PDZ6_PDZD2-PDZ3_hPro-IL-16-like"/>
    <property type="match status" value="1"/>
</dbReference>
<organism evidence="3 4">
    <name type="scientific">Echeneis naucrates</name>
    <name type="common">Live sharksucker</name>
    <dbReference type="NCBI Taxonomy" id="173247"/>
    <lineage>
        <taxon>Eukaryota</taxon>
        <taxon>Metazoa</taxon>
        <taxon>Chordata</taxon>
        <taxon>Craniata</taxon>
        <taxon>Vertebrata</taxon>
        <taxon>Euteleostomi</taxon>
        <taxon>Actinopterygii</taxon>
        <taxon>Neopterygii</taxon>
        <taxon>Teleostei</taxon>
        <taxon>Neoteleostei</taxon>
        <taxon>Acanthomorphata</taxon>
        <taxon>Carangaria</taxon>
        <taxon>Carangiformes</taxon>
        <taxon>Echeneidae</taxon>
        <taxon>Echeneis</taxon>
    </lineage>
</organism>
<feature type="domain" description="PDZ" evidence="2">
    <location>
        <begin position="878"/>
        <end position="949"/>
    </location>
</feature>
<feature type="compositionally biased region" description="Basic and acidic residues" evidence="1">
    <location>
        <begin position="95"/>
        <end position="116"/>
    </location>
</feature>
<reference evidence="3" key="2">
    <citation type="submission" date="2025-08" db="UniProtKB">
        <authorList>
            <consortium name="Ensembl"/>
        </authorList>
    </citation>
    <scope>IDENTIFICATION</scope>
</reference>
<feature type="region of interest" description="Disordered" evidence="1">
    <location>
        <begin position="45"/>
        <end position="137"/>
    </location>
</feature>
<dbReference type="FunFam" id="2.30.42.10:FF:000122">
    <property type="entry name" value="Pro-interleukin-16"/>
    <property type="match status" value="1"/>
</dbReference>
<feature type="compositionally biased region" description="Polar residues" evidence="1">
    <location>
        <begin position="217"/>
        <end position="227"/>
    </location>
</feature>
<dbReference type="AlphaFoldDB" id="A0A665VLL6"/>
<keyword evidence="4" id="KW-1185">Reference proteome</keyword>
<accession>A0A665VLL6</accession>
<dbReference type="GO" id="GO:0030595">
    <property type="term" value="P:leukocyte chemotaxis"/>
    <property type="evidence" value="ECO:0007669"/>
    <property type="project" value="TreeGrafter"/>
</dbReference>
<dbReference type="InterPro" id="IPR055287">
    <property type="entry name" value="IL-16-like"/>
</dbReference>
<feature type="region of interest" description="Disordered" evidence="1">
    <location>
        <begin position="203"/>
        <end position="227"/>
    </location>
</feature>
<dbReference type="Pfam" id="PF00595">
    <property type="entry name" value="PDZ"/>
    <property type="match status" value="2"/>
</dbReference>
<evidence type="ECO:0000313" key="4">
    <source>
        <dbReference type="Proteomes" id="UP000472264"/>
    </source>
</evidence>
<feature type="region of interest" description="Disordered" evidence="1">
    <location>
        <begin position="267"/>
        <end position="359"/>
    </location>
</feature>
<dbReference type="Ensembl" id="ENSENLT00000033088.1">
    <property type="protein sequence ID" value="ENSENLP00000032172.1"/>
    <property type="gene ID" value="ENSENLG00000014219.1"/>
</dbReference>
<reference evidence="3" key="3">
    <citation type="submission" date="2025-09" db="UniProtKB">
        <authorList>
            <consortium name="Ensembl"/>
        </authorList>
    </citation>
    <scope>IDENTIFICATION</scope>
</reference>
<feature type="compositionally biased region" description="Polar residues" evidence="1">
    <location>
        <begin position="641"/>
        <end position="653"/>
    </location>
</feature>
<feature type="compositionally biased region" description="Acidic residues" evidence="1">
    <location>
        <begin position="760"/>
        <end position="771"/>
    </location>
</feature>
<feature type="compositionally biased region" description="Polar residues" evidence="1">
    <location>
        <begin position="280"/>
        <end position="304"/>
    </location>
</feature>
<protein>
    <submittedName>
        <fullName evidence="3">Uncharacterized LOC115044427</fullName>
    </submittedName>
</protein>
<evidence type="ECO:0000259" key="2">
    <source>
        <dbReference type="PROSITE" id="PS50106"/>
    </source>
</evidence>
<dbReference type="GO" id="GO:0042609">
    <property type="term" value="F:CD4 receptor binding"/>
    <property type="evidence" value="ECO:0007669"/>
    <property type="project" value="TreeGrafter"/>
</dbReference>
<dbReference type="Gene3D" id="2.30.42.10">
    <property type="match status" value="2"/>
</dbReference>
<dbReference type="SMART" id="SM00228">
    <property type="entry name" value="PDZ"/>
    <property type="match status" value="2"/>
</dbReference>
<feature type="compositionally biased region" description="Low complexity" evidence="1">
    <location>
        <begin position="717"/>
        <end position="728"/>
    </location>
</feature>
<dbReference type="GO" id="GO:0005125">
    <property type="term" value="F:cytokine activity"/>
    <property type="evidence" value="ECO:0007669"/>
    <property type="project" value="InterPro"/>
</dbReference>
<feature type="domain" description="PDZ" evidence="2">
    <location>
        <begin position="992"/>
        <end position="1061"/>
    </location>
</feature>
<sequence>MDLSLLPPPASESSKQGTGVRFTVRSANCPSYSLAFRSGFRKTRRFSVDGKEDTEGIRESERRGANAGANVTNKDEGRTTGYQARTGCPSSVKGLYEEKERSGHDMSPKLDHRGTGDKLISGTGRNENPAFESECGTKSRDCNWMNRRKSLDWKTEARTCSVETRAEKRGRDFDNHTGGLDERGTGADYVRGRVMSSIHAYNSASTSNDVTEMSPVSHMSRTWSKTNRGCSLPSRFRSYTGPGAEIAPSESVGGQSIMERIEKLYGSAGLGKAEDGSKIRNPSSRTSLTWTSQRLNPGSDTSHSPGRRRRLSGEQWQGKIQGRDSVEGQGFTGEGTRSLDRARSRNTVAAQMRSARAAGQISSLPLAKNSHQYETSVSLKNLSEFTERKAHENTDKGRAKHREDKIEANGINKAKERDDGAKEKAQIRYSCADEDVFVSNLEKNTLKTPERKKLSQMLSVPSAASVRNKISQFEALSQRAHGLATGQILMPRRAFSVPTQLNSSHEGVKQGGSAKAIGGLKSKWEGIKDGGEVGDKSEEKVTTAGKKIVSERSFSVDEVKLRLKRKAEGNDLTENGGKEKNKGNNSAGTLEVQQKEGKGGAQTRHPNFYVDETDFPKLSSPDEPKKANNTPSLPLFDPSETAATVQKMASSEIPSPVSDDDKTPTNTPDPSPFHSPTAQMEKCSAFVDKYDSAHAFPQVGKTPDPGPQPVPQPLHTSSPSSFSSPISPDVKTDYQKGKSQALDLDAWVACLNPGFKVWNDDDEDDNEDDDESTQKDEDSNYDSDSGESSVTITSNMSQSDRRSFSVSLADLCDFAGVDYESESDNEWPSTGRRSASLSSDVSALSYVSVMPTEELDKLMEDVRNLGDNVLQEYNDVQVVVLHKEVGVGLGFSVAGGVDENKPVTVHKVFHSGVAAQEGSVREGDQVLSINGTALQNYTHWEALRVLRRAKIRETGVVVLRKGGVNRVSKGGVQTNNQGATQPPLIETGQRVCVSLEKNNRDLGFSLEGGVGSSMGNRPLTVQKIFQGGPVDKVHPGDEVLEIGGVSMVGKRRLEAWTLIRNLSTGPVDVVLHRPLKHT</sequence>
<feature type="compositionally biased region" description="Basic and acidic residues" evidence="1">
    <location>
        <begin position="548"/>
        <end position="569"/>
    </location>
</feature>
<dbReference type="PROSITE" id="PS50106">
    <property type="entry name" value="PDZ"/>
    <property type="match status" value="2"/>
</dbReference>
<evidence type="ECO:0000313" key="3">
    <source>
        <dbReference type="Ensembl" id="ENSENLP00000032172.1"/>
    </source>
</evidence>
<dbReference type="Proteomes" id="UP000472264">
    <property type="component" value="Chromosome 6"/>
</dbReference>
<feature type="compositionally biased region" description="Polar residues" evidence="1">
    <location>
        <begin position="786"/>
        <end position="797"/>
    </location>
</feature>
<dbReference type="GO" id="GO:0050930">
    <property type="term" value="P:induction of positive chemotaxis"/>
    <property type="evidence" value="ECO:0007669"/>
    <property type="project" value="InterPro"/>
</dbReference>
<feature type="region of interest" description="Disordered" evidence="1">
    <location>
        <begin position="234"/>
        <end position="253"/>
    </location>
</feature>
<proteinExistence type="predicted"/>
<gene>
    <name evidence="3" type="primary">si:dkey-92i15.4</name>
</gene>
<reference evidence="3" key="1">
    <citation type="submission" date="2021-04" db="EMBL/GenBank/DDBJ databases">
        <authorList>
            <consortium name="Wellcome Sanger Institute Data Sharing"/>
        </authorList>
    </citation>
    <scope>NUCLEOTIDE SEQUENCE [LARGE SCALE GENOMIC DNA]</scope>
</reference>
<dbReference type="InterPro" id="IPR001478">
    <property type="entry name" value="PDZ"/>
</dbReference>
<feature type="compositionally biased region" description="Basic and acidic residues" evidence="1">
    <location>
        <begin position="46"/>
        <end position="64"/>
    </location>
</feature>
<dbReference type="SUPFAM" id="SSF50156">
    <property type="entry name" value="PDZ domain-like"/>
    <property type="match status" value="2"/>
</dbReference>
<dbReference type="InterPro" id="IPR036034">
    <property type="entry name" value="PDZ_sf"/>
</dbReference>
<feature type="compositionally biased region" description="Basic and acidic residues" evidence="1">
    <location>
        <begin position="525"/>
        <end position="541"/>
    </location>
</feature>
<feature type="region of interest" description="Disordered" evidence="1">
    <location>
        <begin position="757"/>
        <end position="797"/>
    </location>
</feature>
<name>A0A665VLL6_ECHNA</name>
<dbReference type="OrthoDB" id="42382at2759"/>
<dbReference type="InParanoid" id="A0A665VLL6"/>